<gene>
    <name evidence="1" type="ORF">ARMOST_10517</name>
</gene>
<name>A0A284REL6_ARMOS</name>
<accession>A0A284REL6</accession>
<dbReference type="AlphaFoldDB" id="A0A284REL6"/>
<reference evidence="2" key="1">
    <citation type="journal article" date="2017" name="Nat. Ecol. Evol.">
        <title>Genome expansion and lineage-specific genetic innovations in the forest pathogenic fungi Armillaria.</title>
        <authorList>
            <person name="Sipos G."/>
            <person name="Prasanna A.N."/>
            <person name="Walter M.C."/>
            <person name="O'Connor E."/>
            <person name="Balint B."/>
            <person name="Krizsan K."/>
            <person name="Kiss B."/>
            <person name="Hess J."/>
            <person name="Varga T."/>
            <person name="Slot J."/>
            <person name="Riley R."/>
            <person name="Boka B."/>
            <person name="Rigling D."/>
            <person name="Barry K."/>
            <person name="Lee J."/>
            <person name="Mihaltcheva S."/>
            <person name="LaButti K."/>
            <person name="Lipzen A."/>
            <person name="Waldron R."/>
            <person name="Moloney N.M."/>
            <person name="Sperisen C."/>
            <person name="Kredics L."/>
            <person name="Vagvoelgyi C."/>
            <person name="Patrignani A."/>
            <person name="Fitzpatrick D."/>
            <person name="Nagy I."/>
            <person name="Doyle S."/>
            <person name="Anderson J.B."/>
            <person name="Grigoriev I.V."/>
            <person name="Gueldener U."/>
            <person name="Muensterkoetter M."/>
            <person name="Nagy L.G."/>
        </authorList>
    </citation>
    <scope>NUCLEOTIDE SEQUENCE [LARGE SCALE GENOMIC DNA]</scope>
    <source>
        <strain evidence="2">C18/9</strain>
    </source>
</reference>
<dbReference type="EMBL" id="FUEG01000008">
    <property type="protein sequence ID" value="SJL07174.1"/>
    <property type="molecule type" value="Genomic_DNA"/>
</dbReference>
<organism evidence="1 2">
    <name type="scientific">Armillaria ostoyae</name>
    <name type="common">Armillaria root rot fungus</name>
    <dbReference type="NCBI Taxonomy" id="47428"/>
    <lineage>
        <taxon>Eukaryota</taxon>
        <taxon>Fungi</taxon>
        <taxon>Dikarya</taxon>
        <taxon>Basidiomycota</taxon>
        <taxon>Agaricomycotina</taxon>
        <taxon>Agaricomycetes</taxon>
        <taxon>Agaricomycetidae</taxon>
        <taxon>Agaricales</taxon>
        <taxon>Marasmiineae</taxon>
        <taxon>Physalacriaceae</taxon>
        <taxon>Armillaria</taxon>
    </lineage>
</organism>
<dbReference type="OrthoDB" id="3258141at2759"/>
<sequence>MANIIRSAKSGNEWTSNELEAYNIRIVFQDAQTFFEETPLPAPSIHQDILTAPTADDAADDASYNLLAQLDLAMMPSESEESAVNDFAVALFRSLGYIHRPRAIRTRKELRFFICGESKYAKLDVCIIDRDANDIILLVQEDKRFAGKRDPHAQLVAEAIAAFQDNNARRLSVGLDPLDSKVIPGVIMVGTSPSFFKISVTQELTRCVESGQFPHTPTIITGHVPDIPRPNRRFSEGMKPLDNRRAILQCYEAFKKFVV</sequence>
<dbReference type="STRING" id="47428.A0A284REL6"/>
<evidence type="ECO:0000313" key="1">
    <source>
        <dbReference type="EMBL" id="SJL07174.1"/>
    </source>
</evidence>
<evidence type="ECO:0000313" key="2">
    <source>
        <dbReference type="Proteomes" id="UP000219338"/>
    </source>
</evidence>
<dbReference type="OMA" id="LQCYEAF"/>
<keyword evidence="2" id="KW-1185">Reference proteome</keyword>
<dbReference type="Proteomes" id="UP000219338">
    <property type="component" value="Unassembled WGS sequence"/>
</dbReference>
<proteinExistence type="predicted"/>
<protein>
    <submittedName>
        <fullName evidence="1">Uncharacterized protein</fullName>
    </submittedName>
</protein>